<comment type="caution">
    <text evidence="1">The sequence shown here is derived from an EMBL/GenBank/DDBJ whole genome shotgun (WGS) entry which is preliminary data.</text>
</comment>
<dbReference type="Gene3D" id="2.50.20.10">
    <property type="entry name" value="Lipoprotein localisation LolA/LolB/LppX"/>
    <property type="match status" value="1"/>
</dbReference>
<name>J9FWE3_9ZZZZ</name>
<organism evidence="1">
    <name type="scientific">gut metagenome</name>
    <dbReference type="NCBI Taxonomy" id="749906"/>
    <lineage>
        <taxon>unclassified sequences</taxon>
        <taxon>metagenomes</taxon>
        <taxon>organismal metagenomes</taxon>
    </lineage>
</organism>
<reference evidence="1" key="1">
    <citation type="journal article" date="2012" name="PLoS ONE">
        <title>Gene sets for utilization of primary and secondary nutrition supplies in the distal gut of endangered iberian lynx.</title>
        <authorList>
            <person name="Alcaide M."/>
            <person name="Messina E."/>
            <person name="Richter M."/>
            <person name="Bargiela R."/>
            <person name="Peplies J."/>
            <person name="Huws S.A."/>
            <person name="Newbold C.J."/>
            <person name="Golyshin P.N."/>
            <person name="Simon M.A."/>
            <person name="Lopez G."/>
            <person name="Yakimov M.M."/>
            <person name="Ferrer M."/>
        </authorList>
    </citation>
    <scope>NUCLEOTIDE SEQUENCE</scope>
</reference>
<protein>
    <recommendedName>
        <fullName evidence="2">Outer membrane lipoprotein carrier protein LolA</fullName>
    </recommendedName>
</protein>
<evidence type="ECO:0008006" key="2">
    <source>
        <dbReference type="Google" id="ProtNLM"/>
    </source>
</evidence>
<gene>
    <name evidence="1" type="ORF">EVA_20253</name>
</gene>
<dbReference type="InterPro" id="IPR004564">
    <property type="entry name" value="OM_lipoprot_carrier_LolA-like"/>
</dbReference>
<dbReference type="Pfam" id="PF16584">
    <property type="entry name" value="LolA_2"/>
    <property type="match status" value="1"/>
</dbReference>
<dbReference type="EMBL" id="AMCI01008042">
    <property type="protein sequence ID" value="EJW91654.1"/>
    <property type="molecule type" value="Genomic_DNA"/>
</dbReference>
<dbReference type="CDD" id="cd16325">
    <property type="entry name" value="LolA"/>
    <property type="match status" value="1"/>
</dbReference>
<accession>J9FWE3</accession>
<dbReference type="SUPFAM" id="SSF89392">
    <property type="entry name" value="Prokaryotic lipoproteins and lipoprotein localization factors"/>
    <property type="match status" value="1"/>
</dbReference>
<dbReference type="InterPro" id="IPR029046">
    <property type="entry name" value="LolA/LolB/LppX"/>
</dbReference>
<dbReference type="AlphaFoldDB" id="J9FWE3"/>
<evidence type="ECO:0000313" key="1">
    <source>
        <dbReference type="EMBL" id="EJW91654.1"/>
    </source>
</evidence>
<sequence>MLGLFLFACVPGWAQRNGNQAKKILDQTAETFRLSGGVSAAFMLNHYLNNVIDGKSAGSIQLQGDKFVLTAGGITTWFDGRTQWSYVVENEEVNVTTPTSQELQQLNPYAFLQLYRQGYDFHLGTISSFAGKQVWDILLVANVQKQEFSRIRLYIAKEGYRPLFIRLERKDEPAGSWAEIVITDYRVHQHYEDAFFIFDSKRYPDAEIIDLR</sequence>
<proteinExistence type="predicted"/>